<sequence length="69" mass="7341">MKIAAAEIESGATMINRVGTAADPVARFEQHDVNFSLVQQTRGGDACGTRADDGNINFIPKRHDLPSSA</sequence>
<keyword evidence="2" id="KW-1185">Reference proteome</keyword>
<comment type="caution">
    <text evidence="1">The sequence shown here is derived from an EMBL/GenBank/DDBJ whole genome shotgun (WGS) entry which is preliminary data.</text>
</comment>
<organism evidence="1 2">
    <name type="scientific">Roseiterribacter gracilis</name>
    <dbReference type="NCBI Taxonomy" id="2812848"/>
    <lineage>
        <taxon>Bacteria</taxon>
        <taxon>Pseudomonadati</taxon>
        <taxon>Pseudomonadota</taxon>
        <taxon>Alphaproteobacteria</taxon>
        <taxon>Rhodospirillales</taxon>
        <taxon>Roseiterribacteraceae</taxon>
        <taxon>Roseiterribacter</taxon>
    </lineage>
</organism>
<accession>A0A8S8XAE5</accession>
<proteinExistence type="predicted"/>
<evidence type="ECO:0000313" key="2">
    <source>
        <dbReference type="Proteomes" id="UP000681075"/>
    </source>
</evidence>
<evidence type="ECO:0000313" key="1">
    <source>
        <dbReference type="EMBL" id="GIL38831.1"/>
    </source>
</evidence>
<dbReference type="AlphaFoldDB" id="A0A8S8XAE5"/>
<protein>
    <submittedName>
        <fullName evidence="1">Uncharacterized protein</fullName>
    </submittedName>
</protein>
<dbReference type="Proteomes" id="UP000681075">
    <property type="component" value="Unassembled WGS sequence"/>
</dbReference>
<name>A0A8S8XAE5_9PROT</name>
<dbReference type="EMBL" id="BOPV01000001">
    <property type="protein sequence ID" value="GIL38831.1"/>
    <property type="molecule type" value="Genomic_DNA"/>
</dbReference>
<gene>
    <name evidence="1" type="ORF">TMPK1_10680</name>
</gene>
<reference evidence="1" key="1">
    <citation type="submission" date="2021-02" db="EMBL/GenBank/DDBJ databases">
        <title>Genome sequence of Rhodospirillales sp. strain TMPK1 isolated from soil.</title>
        <authorList>
            <person name="Nakai R."/>
            <person name="Kusada H."/>
            <person name="Tamaki H."/>
        </authorList>
    </citation>
    <scope>NUCLEOTIDE SEQUENCE</scope>
    <source>
        <strain evidence="1">TMPK1</strain>
    </source>
</reference>